<dbReference type="Pfam" id="PF09580">
    <property type="entry name" value="Spore_YhcN_YlaJ"/>
    <property type="match status" value="1"/>
</dbReference>
<protein>
    <submittedName>
        <fullName evidence="1">YhcN/YlaJ family sporulation lipoprotein</fullName>
    </submittedName>
</protein>
<name>A0A9X4KP97_9BACL</name>
<dbReference type="Proteomes" id="UP001153404">
    <property type="component" value="Unassembled WGS sequence"/>
</dbReference>
<dbReference type="GO" id="GO:0030435">
    <property type="term" value="P:sporulation resulting in formation of a cellular spore"/>
    <property type="evidence" value="ECO:0007669"/>
    <property type="project" value="InterPro"/>
</dbReference>
<proteinExistence type="predicted"/>
<dbReference type="InterPro" id="IPR019076">
    <property type="entry name" value="Spore_lipoprot_YhcN/YlaJ-like"/>
</dbReference>
<keyword evidence="2" id="KW-1185">Reference proteome</keyword>
<dbReference type="InterPro" id="IPR014247">
    <property type="entry name" value="Spore_lipoprot_YhcN/YlaJ"/>
</dbReference>
<dbReference type="EMBL" id="JAPDIA010000002">
    <property type="protein sequence ID" value="MDG0808671.1"/>
    <property type="molecule type" value="Genomic_DNA"/>
</dbReference>
<dbReference type="AlphaFoldDB" id="A0A9X4KP97"/>
<keyword evidence="1" id="KW-0449">Lipoprotein</keyword>
<gene>
    <name evidence="1" type="ORF">OMP40_04145</name>
</gene>
<comment type="caution">
    <text evidence="1">The sequence shown here is derived from an EMBL/GenBank/DDBJ whole genome shotgun (WGS) entry which is preliminary data.</text>
</comment>
<reference evidence="1" key="1">
    <citation type="submission" date="2022-10" db="EMBL/GenBank/DDBJ databases">
        <title>Comparative genomic analysis of Cohnella hashimotonis sp. nov., isolated from the International Space Station.</title>
        <authorList>
            <person name="Simpson A."/>
            <person name="Venkateswaran K."/>
        </authorList>
    </citation>
    <scope>NUCLEOTIDE SEQUENCE</scope>
    <source>
        <strain evidence="1">DSM 28161</strain>
    </source>
</reference>
<organism evidence="1 2">
    <name type="scientific">Cohnella rhizosphaerae</name>
    <dbReference type="NCBI Taxonomy" id="1457232"/>
    <lineage>
        <taxon>Bacteria</taxon>
        <taxon>Bacillati</taxon>
        <taxon>Bacillota</taxon>
        <taxon>Bacilli</taxon>
        <taxon>Bacillales</taxon>
        <taxon>Paenibacillaceae</taxon>
        <taxon>Cohnella</taxon>
    </lineage>
</organism>
<evidence type="ECO:0000313" key="2">
    <source>
        <dbReference type="Proteomes" id="UP001153404"/>
    </source>
</evidence>
<dbReference type="NCBIfam" id="TIGR02898">
    <property type="entry name" value="spore_YhcN_YlaJ"/>
    <property type="match status" value="1"/>
</dbReference>
<sequence length="208" mass="21768">MNDRFADDGRNEMNRMHGTQRMNNNVVGLHGNSHLEMDQKIADKLAARPDVQSAYVVRSDRNAYVAIMSEGRGDRELTSKLKGEIADEVKAQSPATNHVYVSSNPEWGDRMRGYAEQVRQGHPIQGLLTEFNAIANRIFPTAEDGDRTAGRGAGNGGTVVGGAGNGGTVGGGMAGGGAIGGTGVTGGKGGAATGMNARHPHMNNVSRP</sequence>
<accession>A0A9X4KP97</accession>
<evidence type="ECO:0000313" key="1">
    <source>
        <dbReference type="EMBL" id="MDG0808671.1"/>
    </source>
</evidence>